<organism evidence="4 5">
    <name type="scientific">Hassallia byssoidea VB512170</name>
    <dbReference type="NCBI Taxonomy" id="1304833"/>
    <lineage>
        <taxon>Bacteria</taxon>
        <taxon>Bacillati</taxon>
        <taxon>Cyanobacteriota</taxon>
        <taxon>Cyanophyceae</taxon>
        <taxon>Nostocales</taxon>
        <taxon>Tolypothrichaceae</taxon>
        <taxon>Hassallia</taxon>
    </lineage>
</organism>
<dbReference type="GO" id="GO:0032259">
    <property type="term" value="P:methylation"/>
    <property type="evidence" value="ECO:0007669"/>
    <property type="project" value="UniProtKB-KW"/>
</dbReference>
<dbReference type="Gene3D" id="3.40.50.150">
    <property type="entry name" value="Vaccinia Virus protein VP39"/>
    <property type="match status" value="1"/>
</dbReference>
<dbReference type="EMBL" id="JTCM02000003">
    <property type="protein sequence ID" value="NEU71487.1"/>
    <property type="molecule type" value="Genomic_DNA"/>
</dbReference>
<keyword evidence="5" id="KW-1185">Reference proteome</keyword>
<dbReference type="Pfam" id="PF13649">
    <property type="entry name" value="Methyltransf_25"/>
    <property type="match status" value="1"/>
</dbReference>
<dbReference type="AlphaFoldDB" id="A0A846H0K3"/>
<sequence length="211" mass="23740">MTQINLWTSAEHALGYLAQADKIPHRTEGEKVLLEQVPKTVKRILDLGTGDGRLLALLKIDRPQVEGVAVDFSPTMLEAVKNRFANDATTKAIAHNLDEPLPELGKFDAVVSSFAIHHLTDDRKHSLYTEIFQILEPGGIFCNLEHVSSSTPALHEYFLKAIGITLEQDDPSNKLLNVETQLRWLREIGFTDVDCYWKWLELALMIGLKPN</sequence>
<dbReference type="PANTHER" id="PTHR43861">
    <property type="entry name" value="TRANS-ACONITATE 2-METHYLTRANSFERASE-RELATED"/>
    <property type="match status" value="1"/>
</dbReference>
<reference evidence="4 5" key="1">
    <citation type="journal article" date="2015" name="Genome Announc.">
        <title>Draft Genome Sequence of Cyanobacterium Hassallia byssoidea Strain VB512170, Isolated from Monuments in India.</title>
        <authorList>
            <person name="Singh D."/>
            <person name="Chandrababunaidu M.M."/>
            <person name="Panda A."/>
            <person name="Sen D."/>
            <person name="Bhattacharyya S."/>
            <person name="Adhikary S.P."/>
            <person name="Tripathy S."/>
        </authorList>
    </citation>
    <scope>NUCLEOTIDE SEQUENCE [LARGE SCALE GENOMIC DNA]</scope>
    <source>
        <strain evidence="4 5">VB512170</strain>
    </source>
</reference>
<evidence type="ECO:0000259" key="3">
    <source>
        <dbReference type="Pfam" id="PF13649"/>
    </source>
</evidence>
<proteinExistence type="predicted"/>
<dbReference type="PANTHER" id="PTHR43861:SF1">
    <property type="entry name" value="TRANS-ACONITATE 2-METHYLTRANSFERASE"/>
    <property type="match status" value="1"/>
</dbReference>
<evidence type="ECO:0000256" key="2">
    <source>
        <dbReference type="ARBA" id="ARBA00022679"/>
    </source>
</evidence>
<gene>
    <name evidence="4" type="ORF">PI95_002550</name>
</gene>
<comment type="caution">
    <text evidence="4">The sequence shown here is derived from an EMBL/GenBank/DDBJ whole genome shotgun (WGS) entry which is preliminary data.</text>
</comment>
<dbReference type="InterPro" id="IPR041698">
    <property type="entry name" value="Methyltransf_25"/>
</dbReference>
<evidence type="ECO:0000313" key="5">
    <source>
        <dbReference type="Proteomes" id="UP000031549"/>
    </source>
</evidence>
<dbReference type="CDD" id="cd02440">
    <property type="entry name" value="AdoMet_MTases"/>
    <property type="match status" value="1"/>
</dbReference>
<dbReference type="RefSeq" id="WP_039738865.1">
    <property type="nucleotide sequence ID" value="NZ_JTCM02000003.1"/>
</dbReference>
<feature type="domain" description="Methyltransferase" evidence="3">
    <location>
        <begin position="44"/>
        <end position="139"/>
    </location>
</feature>
<keyword evidence="2 4" id="KW-0808">Transferase</keyword>
<dbReference type="InterPro" id="IPR029063">
    <property type="entry name" value="SAM-dependent_MTases_sf"/>
</dbReference>
<evidence type="ECO:0000256" key="1">
    <source>
        <dbReference type="ARBA" id="ARBA00022603"/>
    </source>
</evidence>
<accession>A0A846H0K3</accession>
<dbReference type="SUPFAM" id="SSF53335">
    <property type="entry name" value="S-adenosyl-L-methionine-dependent methyltransferases"/>
    <property type="match status" value="1"/>
</dbReference>
<protein>
    <submittedName>
        <fullName evidence="4">Class I SAM-dependent methyltransferase</fullName>
    </submittedName>
</protein>
<name>A0A846H0K3_9CYAN</name>
<dbReference type="Proteomes" id="UP000031549">
    <property type="component" value="Unassembled WGS sequence"/>
</dbReference>
<dbReference type="GO" id="GO:0008168">
    <property type="term" value="F:methyltransferase activity"/>
    <property type="evidence" value="ECO:0007669"/>
    <property type="project" value="UniProtKB-KW"/>
</dbReference>
<keyword evidence="1 4" id="KW-0489">Methyltransferase</keyword>
<evidence type="ECO:0000313" key="4">
    <source>
        <dbReference type="EMBL" id="NEU71487.1"/>
    </source>
</evidence>